<proteinExistence type="inferred from homology"/>
<evidence type="ECO:0000313" key="3">
    <source>
        <dbReference type="EMBL" id="KAL0484045.1"/>
    </source>
</evidence>
<dbReference type="PANTHER" id="PTHR43372:SF4">
    <property type="entry name" value="FATTY-ACID AMIDE HYDROLASE 2"/>
    <property type="match status" value="1"/>
</dbReference>
<dbReference type="EMBL" id="JAOPGA020001018">
    <property type="protein sequence ID" value="KAL0484045.1"/>
    <property type="molecule type" value="Genomic_DNA"/>
</dbReference>
<dbReference type="Gene3D" id="3.90.1300.10">
    <property type="entry name" value="Amidase signature (AS) domain"/>
    <property type="match status" value="1"/>
</dbReference>
<dbReference type="GO" id="GO:0012505">
    <property type="term" value="C:endomembrane system"/>
    <property type="evidence" value="ECO:0007669"/>
    <property type="project" value="TreeGrafter"/>
</dbReference>
<protein>
    <submittedName>
        <fullName evidence="3">Glutamyl tRS</fullName>
    </submittedName>
</protein>
<dbReference type="InterPro" id="IPR036928">
    <property type="entry name" value="AS_sf"/>
</dbReference>
<dbReference type="Proteomes" id="UP001431209">
    <property type="component" value="Unassembled WGS sequence"/>
</dbReference>
<reference evidence="3 4" key="1">
    <citation type="submission" date="2024-03" db="EMBL/GenBank/DDBJ databases">
        <title>The Acrasis kona genome and developmental transcriptomes reveal deep origins of eukaryotic multicellular pathways.</title>
        <authorList>
            <person name="Sheikh S."/>
            <person name="Fu C.-J."/>
            <person name="Brown M.W."/>
            <person name="Baldauf S.L."/>
        </authorList>
    </citation>
    <scope>NUCLEOTIDE SEQUENCE [LARGE SCALE GENOMIC DNA]</scope>
    <source>
        <strain evidence="3 4">ATCC MYA-3509</strain>
    </source>
</reference>
<feature type="domain" description="Amidase" evidence="2">
    <location>
        <begin position="293"/>
        <end position="408"/>
    </location>
</feature>
<keyword evidence="4" id="KW-1185">Reference proteome</keyword>
<sequence>MREQIINKVLSSIEKAQSINAIVSINPDIKHYATQNVNKTPLSNVPFLIKDCLYTQKSWPTTCGSKAILSLIQTDEQAPIICELIHSGAIPIAKSNTSEFCGDIQCFNPVTGTTNNPHDHTLTSGGSSGGSAAAIAAGIVPLALGSDLAGSLRIPAAFCGVYSLRPSYDTVSTVGNIPKLRPNQNMVTIGPMADSIKMLQRFMAVVQGEQHIPRNSKIKITFTPCLKGIETDYRIKEAILKMSEALCRDFVTEVTDDCPSFLPDMNLLKELFLTLSAPVNDDLMLLLNPSAKSTVDKSKFEHSLKVQARLQKEFDEKFFSNSDVWVLPVCSTNAFPHNKNKGKLSVQVEEGSEALISYWKIIAYATPLTVLGNPVVTIPIAWFNNANNKQIPIGVQVVGRAGSDQQLLAFCEEIERALFKKSKL</sequence>
<evidence type="ECO:0000259" key="2">
    <source>
        <dbReference type="Pfam" id="PF01425"/>
    </source>
</evidence>
<dbReference type="AlphaFoldDB" id="A0AAW2Z3W3"/>
<dbReference type="PROSITE" id="PS00571">
    <property type="entry name" value="AMIDASES"/>
    <property type="match status" value="1"/>
</dbReference>
<comment type="caution">
    <text evidence="3">The sequence shown here is derived from an EMBL/GenBank/DDBJ whole genome shotgun (WGS) entry which is preliminary data.</text>
</comment>
<dbReference type="InterPro" id="IPR020556">
    <property type="entry name" value="Amidase_CS"/>
</dbReference>
<dbReference type="SUPFAM" id="SSF75304">
    <property type="entry name" value="Amidase signature (AS) enzymes"/>
    <property type="match status" value="1"/>
</dbReference>
<evidence type="ECO:0000313" key="4">
    <source>
        <dbReference type="Proteomes" id="UP001431209"/>
    </source>
</evidence>
<dbReference type="InterPro" id="IPR023631">
    <property type="entry name" value="Amidase_dom"/>
</dbReference>
<organism evidence="3 4">
    <name type="scientific">Acrasis kona</name>
    <dbReference type="NCBI Taxonomy" id="1008807"/>
    <lineage>
        <taxon>Eukaryota</taxon>
        <taxon>Discoba</taxon>
        <taxon>Heterolobosea</taxon>
        <taxon>Tetramitia</taxon>
        <taxon>Eutetramitia</taxon>
        <taxon>Acrasidae</taxon>
        <taxon>Acrasis</taxon>
    </lineage>
</organism>
<name>A0AAW2Z3W3_9EUKA</name>
<dbReference type="InterPro" id="IPR052739">
    <property type="entry name" value="FAAH2"/>
</dbReference>
<gene>
    <name evidence="3" type="ORF">AKO1_004663</name>
</gene>
<dbReference type="Pfam" id="PF01425">
    <property type="entry name" value="Amidase"/>
    <property type="match status" value="2"/>
</dbReference>
<comment type="similarity">
    <text evidence="1">Belongs to the amidase family.</text>
</comment>
<accession>A0AAW2Z3W3</accession>
<evidence type="ECO:0000256" key="1">
    <source>
        <dbReference type="ARBA" id="ARBA00009199"/>
    </source>
</evidence>
<feature type="domain" description="Amidase" evidence="2">
    <location>
        <begin position="6"/>
        <end position="217"/>
    </location>
</feature>
<dbReference type="PANTHER" id="PTHR43372">
    <property type="entry name" value="FATTY-ACID AMIDE HYDROLASE"/>
    <property type="match status" value="1"/>
</dbReference>